<reference evidence="2" key="1">
    <citation type="journal article" date="2023" name="Nat. Plants">
        <title>Single-cell RNA sequencing provides a high-resolution roadmap for understanding the multicellular compartmentation of specialized metabolism.</title>
        <authorList>
            <person name="Sun S."/>
            <person name="Shen X."/>
            <person name="Li Y."/>
            <person name="Li Y."/>
            <person name="Wang S."/>
            <person name="Li R."/>
            <person name="Zhang H."/>
            <person name="Shen G."/>
            <person name="Guo B."/>
            <person name="Wei J."/>
            <person name="Xu J."/>
            <person name="St-Pierre B."/>
            <person name="Chen S."/>
            <person name="Sun C."/>
        </authorList>
    </citation>
    <scope>NUCLEOTIDE SEQUENCE [LARGE SCALE GENOMIC DNA]</scope>
</reference>
<accession>A0ACB9ZMG7</accession>
<protein>
    <submittedName>
        <fullName evidence="1">Uncharacterized protein</fullName>
    </submittedName>
</protein>
<keyword evidence="2" id="KW-1185">Reference proteome</keyword>
<proteinExistence type="predicted"/>
<comment type="caution">
    <text evidence="1">The sequence shown here is derived from an EMBL/GenBank/DDBJ whole genome shotgun (WGS) entry which is preliminary data.</text>
</comment>
<gene>
    <name evidence="1" type="ORF">M9H77_34584</name>
</gene>
<evidence type="ECO:0000313" key="1">
    <source>
        <dbReference type="EMBL" id="KAI5648579.1"/>
    </source>
</evidence>
<organism evidence="1 2">
    <name type="scientific">Catharanthus roseus</name>
    <name type="common">Madagascar periwinkle</name>
    <name type="synonym">Vinca rosea</name>
    <dbReference type="NCBI Taxonomy" id="4058"/>
    <lineage>
        <taxon>Eukaryota</taxon>
        <taxon>Viridiplantae</taxon>
        <taxon>Streptophyta</taxon>
        <taxon>Embryophyta</taxon>
        <taxon>Tracheophyta</taxon>
        <taxon>Spermatophyta</taxon>
        <taxon>Magnoliopsida</taxon>
        <taxon>eudicotyledons</taxon>
        <taxon>Gunneridae</taxon>
        <taxon>Pentapetalae</taxon>
        <taxon>asterids</taxon>
        <taxon>lamiids</taxon>
        <taxon>Gentianales</taxon>
        <taxon>Apocynaceae</taxon>
        <taxon>Rauvolfioideae</taxon>
        <taxon>Vinceae</taxon>
        <taxon>Catharanthinae</taxon>
        <taxon>Catharanthus</taxon>
    </lineage>
</organism>
<name>A0ACB9ZMG7_CATRO</name>
<dbReference type="Proteomes" id="UP001060085">
    <property type="component" value="Linkage Group LG08"/>
</dbReference>
<sequence>MDFFLLLFDVLHCLLACSSFSSGSCLSPFNSPSDDESLTFKKMHEFSTVDGFVEVGESMAEMIKYVANEPSVGLFYVQQHIQHAVPNLVSLKSKVTDKSREMALHTEDSEDSIAMIKSMEEYGHSIANEMIKDIETSLALLPAKQSKGGLVNNPGLGFKIGRTRSWSPVAWGRNHGSPLQSGEKSASYFSNVIKSAKEKASYLKWTQTETNAGIPVSGPHQEPPTPLVTTGKESSREAPEVEIDELPVSSPLADELQEEVEEAKSIAHEEELLSLAKNYNEFKADREAKLELWLAETRN</sequence>
<evidence type="ECO:0000313" key="2">
    <source>
        <dbReference type="Proteomes" id="UP001060085"/>
    </source>
</evidence>
<dbReference type="EMBL" id="CM044708">
    <property type="protein sequence ID" value="KAI5648579.1"/>
    <property type="molecule type" value="Genomic_DNA"/>
</dbReference>